<feature type="compositionally biased region" description="Low complexity" evidence="11">
    <location>
        <begin position="606"/>
        <end position="618"/>
    </location>
</feature>
<dbReference type="GO" id="GO:0003678">
    <property type="term" value="F:DNA helicase activity"/>
    <property type="evidence" value="ECO:0007669"/>
    <property type="project" value="InterPro"/>
</dbReference>
<dbReference type="Gene3D" id="4.10.970.10">
    <property type="entry name" value="Ku70, bridge and pillars"/>
    <property type="match status" value="1"/>
</dbReference>
<dbReference type="InterPro" id="IPR005161">
    <property type="entry name" value="Ku_N"/>
</dbReference>
<dbReference type="Pfam" id="PF03731">
    <property type="entry name" value="Ku_N"/>
    <property type="match status" value="1"/>
</dbReference>
<dbReference type="PROSITE" id="PS50234">
    <property type="entry name" value="VWFA"/>
    <property type="match status" value="1"/>
</dbReference>
<dbReference type="AlphaFoldDB" id="A0AAD3DUH4"/>
<dbReference type="GO" id="GO:0043564">
    <property type="term" value="C:Ku70:Ku80 complex"/>
    <property type="evidence" value="ECO:0007669"/>
    <property type="project" value="InterPro"/>
</dbReference>
<comment type="subcellular location">
    <subcellularLocation>
        <location evidence="1">Nucleus</location>
    </subcellularLocation>
</comment>
<organism evidence="13 14">
    <name type="scientific">Astrephomene gubernaculifera</name>
    <dbReference type="NCBI Taxonomy" id="47775"/>
    <lineage>
        <taxon>Eukaryota</taxon>
        <taxon>Viridiplantae</taxon>
        <taxon>Chlorophyta</taxon>
        <taxon>core chlorophytes</taxon>
        <taxon>Chlorophyceae</taxon>
        <taxon>CS clade</taxon>
        <taxon>Chlamydomonadales</taxon>
        <taxon>Astrephomenaceae</taxon>
        <taxon>Astrephomene</taxon>
    </lineage>
</organism>
<dbReference type="GO" id="GO:0006310">
    <property type="term" value="P:DNA recombination"/>
    <property type="evidence" value="ECO:0007669"/>
    <property type="project" value="UniProtKB-KW"/>
</dbReference>
<reference evidence="13 14" key="1">
    <citation type="journal article" date="2021" name="Sci. Rep.">
        <title>Genome sequencing of the multicellular alga Astrephomene provides insights into convergent evolution of germ-soma differentiation.</title>
        <authorList>
            <person name="Yamashita S."/>
            <person name="Yamamoto K."/>
            <person name="Matsuzaki R."/>
            <person name="Suzuki S."/>
            <person name="Yamaguchi H."/>
            <person name="Hirooka S."/>
            <person name="Minakuchi Y."/>
            <person name="Miyagishima S."/>
            <person name="Kawachi M."/>
            <person name="Toyoda A."/>
            <person name="Nozaki H."/>
        </authorList>
    </citation>
    <scope>NUCLEOTIDE SEQUENCE [LARGE SCALE GENOMIC DNA]</scope>
    <source>
        <strain evidence="13 14">NIES-4017</strain>
    </source>
</reference>
<keyword evidence="2" id="KW-0547">Nucleotide-binding</keyword>
<dbReference type="InterPro" id="IPR047087">
    <property type="entry name" value="KU70_core_dom"/>
</dbReference>
<dbReference type="Proteomes" id="UP001054857">
    <property type="component" value="Unassembled WGS sequence"/>
</dbReference>
<feature type="compositionally biased region" description="Acidic residues" evidence="11">
    <location>
        <begin position="9"/>
        <end position="21"/>
    </location>
</feature>
<keyword evidence="5" id="KW-0347">Helicase</keyword>
<dbReference type="InterPro" id="IPR027388">
    <property type="entry name" value="Ku70_bridge/pillars_dom_sf"/>
</dbReference>
<dbReference type="Pfam" id="PF03730">
    <property type="entry name" value="Ku_C"/>
    <property type="match status" value="1"/>
</dbReference>
<keyword evidence="14" id="KW-1185">Reference proteome</keyword>
<evidence type="ECO:0000259" key="12">
    <source>
        <dbReference type="PROSITE" id="PS50234"/>
    </source>
</evidence>
<feature type="domain" description="VWFA" evidence="12">
    <location>
        <begin position="32"/>
        <end position="292"/>
    </location>
</feature>
<dbReference type="InterPro" id="IPR006164">
    <property type="entry name" value="DNA_bd_Ku70/Ku80"/>
</dbReference>
<dbReference type="SUPFAM" id="SSF100939">
    <property type="entry name" value="SPOC domain-like"/>
    <property type="match status" value="1"/>
</dbReference>
<evidence type="ECO:0000256" key="8">
    <source>
        <dbReference type="ARBA" id="ARBA00023172"/>
    </source>
</evidence>
<dbReference type="GO" id="GO:0016787">
    <property type="term" value="F:hydrolase activity"/>
    <property type="evidence" value="ECO:0007669"/>
    <property type="project" value="UniProtKB-KW"/>
</dbReference>
<protein>
    <recommendedName>
        <fullName evidence="12">VWFA domain-containing protein</fullName>
    </recommendedName>
</protein>
<dbReference type="GO" id="GO:0003690">
    <property type="term" value="F:double-stranded DNA binding"/>
    <property type="evidence" value="ECO:0007669"/>
    <property type="project" value="TreeGrafter"/>
</dbReference>
<evidence type="ECO:0000256" key="10">
    <source>
        <dbReference type="ARBA" id="ARBA00023242"/>
    </source>
</evidence>
<comment type="caution">
    <text evidence="13">The sequence shown here is derived from an EMBL/GenBank/DDBJ whole genome shotgun (WGS) entry which is preliminary data.</text>
</comment>
<dbReference type="GO" id="GO:0000723">
    <property type="term" value="P:telomere maintenance"/>
    <property type="evidence" value="ECO:0007669"/>
    <property type="project" value="InterPro"/>
</dbReference>
<dbReference type="CDD" id="cd00788">
    <property type="entry name" value="KU70"/>
    <property type="match status" value="1"/>
</dbReference>
<evidence type="ECO:0000256" key="5">
    <source>
        <dbReference type="ARBA" id="ARBA00022806"/>
    </source>
</evidence>
<evidence type="ECO:0000256" key="9">
    <source>
        <dbReference type="ARBA" id="ARBA00023204"/>
    </source>
</evidence>
<name>A0AAD3DUH4_9CHLO</name>
<dbReference type="GO" id="GO:0003684">
    <property type="term" value="F:damaged DNA binding"/>
    <property type="evidence" value="ECO:0007669"/>
    <property type="project" value="InterPro"/>
</dbReference>
<dbReference type="SUPFAM" id="SSF53300">
    <property type="entry name" value="vWA-like"/>
    <property type="match status" value="1"/>
</dbReference>
<dbReference type="PANTHER" id="PTHR12604">
    <property type="entry name" value="KU AUTOANTIGEN DNA HELICASE"/>
    <property type="match status" value="1"/>
</dbReference>
<feature type="region of interest" description="Disordered" evidence="11">
    <location>
        <begin position="1"/>
        <end position="30"/>
    </location>
</feature>
<keyword evidence="7" id="KW-0238">DNA-binding</keyword>
<dbReference type="Gene3D" id="1.10.1600.10">
    <property type="match status" value="1"/>
</dbReference>
<evidence type="ECO:0000256" key="11">
    <source>
        <dbReference type="SAM" id="MobiDB-lite"/>
    </source>
</evidence>
<evidence type="ECO:0000256" key="3">
    <source>
        <dbReference type="ARBA" id="ARBA00022763"/>
    </source>
</evidence>
<dbReference type="PIRSF" id="PIRSF003033">
    <property type="entry name" value="Ku70"/>
    <property type="match status" value="1"/>
</dbReference>
<dbReference type="GO" id="GO:0042162">
    <property type="term" value="F:telomeric DNA binding"/>
    <property type="evidence" value="ECO:0007669"/>
    <property type="project" value="InterPro"/>
</dbReference>
<dbReference type="InterPro" id="IPR002035">
    <property type="entry name" value="VWF_A"/>
</dbReference>
<keyword evidence="3" id="KW-0227">DNA damage</keyword>
<feature type="region of interest" description="Disordered" evidence="11">
    <location>
        <begin position="587"/>
        <end position="651"/>
    </location>
</feature>
<keyword evidence="8" id="KW-0233">DNA recombination</keyword>
<dbReference type="GO" id="GO:0006303">
    <property type="term" value="P:double-strand break repair via nonhomologous end joining"/>
    <property type="evidence" value="ECO:0007669"/>
    <property type="project" value="InterPro"/>
</dbReference>
<evidence type="ECO:0000256" key="7">
    <source>
        <dbReference type="ARBA" id="ARBA00023125"/>
    </source>
</evidence>
<feature type="compositionally biased region" description="Gly residues" evidence="11">
    <location>
        <begin position="258"/>
        <end position="273"/>
    </location>
</feature>
<evidence type="ECO:0000256" key="6">
    <source>
        <dbReference type="ARBA" id="ARBA00022840"/>
    </source>
</evidence>
<keyword evidence="6" id="KW-0067">ATP-binding</keyword>
<dbReference type="GO" id="GO:0005524">
    <property type="term" value="F:ATP binding"/>
    <property type="evidence" value="ECO:0007669"/>
    <property type="project" value="UniProtKB-KW"/>
</dbReference>
<keyword evidence="10" id="KW-0539">Nucleus</keyword>
<keyword evidence="9" id="KW-0234">DNA repair</keyword>
<evidence type="ECO:0000313" key="13">
    <source>
        <dbReference type="EMBL" id="GFR46081.1"/>
    </source>
</evidence>
<evidence type="ECO:0000256" key="1">
    <source>
        <dbReference type="ARBA" id="ARBA00004123"/>
    </source>
</evidence>
<dbReference type="PANTHER" id="PTHR12604:SF2">
    <property type="entry name" value="X-RAY REPAIR CROSS-COMPLEMENTING PROTEIN 6"/>
    <property type="match status" value="1"/>
</dbReference>
<dbReference type="Gene3D" id="3.40.50.410">
    <property type="entry name" value="von Willebrand factor, type A domain"/>
    <property type="match status" value="1"/>
</dbReference>
<proteinExistence type="predicted"/>
<dbReference type="Pfam" id="PF02735">
    <property type="entry name" value="Ku"/>
    <property type="match status" value="1"/>
</dbReference>
<dbReference type="EMBL" id="BMAR01000011">
    <property type="protein sequence ID" value="GFR46081.1"/>
    <property type="molecule type" value="Genomic_DNA"/>
</dbReference>
<gene>
    <name evidence="13" type="ORF">Agub_g7565</name>
</gene>
<sequence>MAYEHDGDNAWDDENEDEEDEPKQRPESLKENLIFLIDAQGDMFEEIELYNQTTTSFEAARRAVVELIKLKAIQHPDDQVAVILYNTKEKDKPAAAADAADSAGGGGVGSGSSSTYLASFEGVRTLLDLQPPSVEAVKTVRDLSVASFQARIGSLPNRRDAALADALFRVQHCLTGGGGGGKGSTADRWYNTVVVFTNDPDPCGTGPAARDMIDNLGSRVEALQGYGVRLRLFPLAAAVRPFESGRLWQGLLRSLRGAAGGEGGGEGESGGGEEGGEAEDDESLLRELASDPSTRPDPSSAITSLFDSFKRRLSRKRTVMRLRWEISEQLGIPLKGYLLISDEAKAAKKTIPLNPTTNQPLKTVTTLVSTSDGRVVEREEVGRRKAFRLKTGNTERMPEVLLPASEAAQSGPVPLCPPGLRLLGFKPLGPPGCCLRRWHQLRPPLFLRPDEGAAEGATAAFIALWRAMLAEERFAVCSYKRANTVPQLVALVPVDEAVDVYGMQTQPPGLHMIYLPYLDDVRQPETVTGLPRQQPTDEQLSAAAQFVSALSLEAVEPFDLTQIANPWLQRHYQILEAIALSEEIPPWHAASDDPTRPNPQLFTQPEALGAAEAFRAAFPQGGGGRGSAKRKAEGEAGGRSSTGPRSPPAAA</sequence>
<dbReference type="InterPro" id="IPR006165">
    <property type="entry name" value="Ku70"/>
</dbReference>
<feature type="region of interest" description="Disordered" evidence="11">
    <location>
        <begin position="258"/>
        <end position="282"/>
    </location>
</feature>
<keyword evidence="4" id="KW-0378">Hydrolase</keyword>
<evidence type="ECO:0000313" key="14">
    <source>
        <dbReference type="Proteomes" id="UP001054857"/>
    </source>
</evidence>
<dbReference type="Gene3D" id="2.40.290.10">
    <property type="match status" value="1"/>
</dbReference>
<dbReference type="InterPro" id="IPR005160">
    <property type="entry name" value="Ku_C"/>
</dbReference>
<accession>A0AAD3DUH4</accession>
<dbReference type="InterPro" id="IPR036465">
    <property type="entry name" value="vWFA_dom_sf"/>
</dbReference>
<dbReference type="SMART" id="SM00559">
    <property type="entry name" value="Ku78"/>
    <property type="match status" value="1"/>
</dbReference>
<evidence type="ECO:0000256" key="2">
    <source>
        <dbReference type="ARBA" id="ARBA00022741"/>
    </source>
</evidence>
<evidence type="ECO:0000256" key="4">
    <source>
        <dbReference type="ARBA" id="ARBA00022801"/>
    </source>
</evidence>
<dbReference type="InterPro" id="IPR016194">
    <property type="entry name" value="SPOC-like_C_dom_sf"/>
</dbReference>